<evidence type="ECO:0000313" key="2">
    <source>
        <dbReference type="Proteomes" id="UP001225596"/>
    </source>
</evidence>
<dbReference type="Proteomes" id="UP001225596">
    <property type="component" value="Unassembled WGS sequence"/>
</dbReference>
<reference evidence="1 2" key="1">
    <citation type="submission" date="2023-08" db="EMBL/GenBank/DDBJ databases">
        <title>Oxalobacteraceae gen .nov., isolated from river sludge outside the plant.</title>
        <authorList>
            <person name="Zhao S.Y."/>
        </authorList>
    </citation>
    <scope>NUCLEOTIDE SEQUENCE [LARGE SCALE GENOMIC DNA]</scope>
    <source>
        <strain evidence="1 2">R-40</strain>
    </source>
</reference>
<protein>
    <submittedName>
        <fullName evidence="1">Uncharacterized protein</fullName>
    </submittedName>
</protein>
<organism evidence="1 2">
    <name type="scientific">Keguizhuia sedimenti</name>
    <dbReference type="NCBI Taxonomy" id="3064264"/>
    <lineage>
        <taxon>Bacteria</taxon>
        <taxon>Pseudomonadati</taxon>
        <taxon>Pseudomonadota</taxon>
        <taxon>Betaproteobacteria</taxon>
        <taxon>Burkholderiales</taxon>
        <taxon>Oxalobacteraceae</taxon>
        <taxon>Keguizhuia</taxon>
    </lineage>
</organism>
<accession>A0ABU1BUR6</accession>
<name>A0ABU1BUR6_9BURK</name>
<dbReference type="EMBL" id="JAUYVH010000015">
    <property type="protein sequence ID" value="MDQ9172043.1"/>
    <property type="molecule type" value="Genomic_DNA"/>
</dbReference>
<keyword evidence="2" id="KW-1185">Reference proteome</keyword>
<sequence>MMKIFYKTYLEFVLKADLLGRELDLTAQQAAELLARLSGYKNHATMPIGDDSASLPSRGVLIERLIELRPDISAKRAHEIIDRMHFTDSTNRASAQQKD</sequence>
<proteinExistence type="predicted"/>
<evidence type="ECO:0000313" key="1">
    <source>
        <dbReference type="EMBL" id="MDQ9172043.1"/>
    </source>
</evidence>
<dbReference type="RefSeq" id="WP_338438040.1">
    <property type="nucleotide sequence ID" value="NZ_JAUYVH010000015.1"/>
</dbReference>
<gene>
    <name evidence="1" type="ORF">Q8A64_16645</name>
</gene>
<comment type="caution">
    <text evidence="1">The sequence shown here is derived from an EMBL/GenBank/DDBJ whole genome shotgun (WGS) entry which is preliminary data.</text>
</comment>